<organism evidence="2 3">
    <name type="scientific">Dyadobacter beijingensis</name>
    <dbReference type="NCBI Taxonomy" id="365489"/>
    <lineage>
        <taxon>Bacteria</taxon>
        <taxon>Pseudomonadati</taxon>
        <taxon>Bacteroidota</taxon>
        <taxon>Cytophagia</taxon>
        <taxon>Cytophagales</taxon>
        <taxon>Spirosomataceae</taxon>
        <taxon>Dyadobacter</taxon>
    </lineage>
</organism>
<dbReference type="Proteomes" id="UP000632339">
    <property type="component" value="Unassembled WGS sequence"/>
</dbReference>
<reference evidence="3" key="1">
    <citation type="journal article" date="2019" name="Int. J. Syst. Evol. Microbiol.">
        <title>The Global Catalogue of Microorganisms (GCM) 10K type strain sequencing project: providing services to taxonomists for standard genome sequencing and annotation.</title>
        <authorList>
            <consortium name="The Broad Institute Genomics Platform"/>
            <consortium name="The Broad Institute Genome Sequencing Center for Infectious Disease"/>
            <person name="Wu L."/>
            <person name="Ma J."/>
        </authorList>
    </citation>
    <scope>NUCLEOTIDE SEQUENCE [LARGE SCALE GENOMIC DNA]</scope>
    <source>
        <strain evidence="3">CGMCC 1.6375</strain>
    </source>
</reference>
<dbReference type="SMART" id="SM00421">
    <property type="entry name" value="HTH_LUXR"/>
    <property type="match status" value="1"/>
</dbReference>
<name>A0ABQ2I786_9BACT</name>
<accession>A0ABQ2I786</accession>
<dbReference type="PROSITE" id="PS50043">
    <property type="entry name" value="HTH_LUXR_2"/>
    <property type="match status" value="1"/>
</dbReference>
<dbReference type="InterPro" id="IPR000792">
    <property type="entry name" value="Tscrpt_reg_LuxR_C"/>
</dbReference>
<evidence type="ECO:0000259" key="1">
    <source>
        <dbReference type="PROSITE" id="PS50043"/>
    </source>
</evidence>
<proteinExistence type="predicted"/>
<dbReference type="InterPro" id="IPR016032">
    <property type="entry name" value="Sig_transdc_resp-reg_C-effctor"/>
</dbReference>
<sequence length="190" mass="21469">MTVIEASSCQELEKKYAGQEPEIIFFSGAGHSDLEIINLANRLRRYSQFAGIAVYDNRRSLDFLITFFQDSIGGYLPEDFDERDLDMCINSLAAGLHYVNSEIAYRLITQKRSSHKQPRTMALSGLERKVAGCLIRGMTTSEIAHTLDRRSSTISTVKSNIYRKTKVHNIIDLAETLKNQDTSLEISVDK</sequence>
<keyword evidence="3" id="KW-1185">Reference proteome</keyword>
<feature type="domain" description="HTH luxR-type" evidence="1">
    <location>
        <begin position="116"/>
        <end position="181"/>
    </location>
</feature>
<dbReference type="CDD" id="cd06170">
    <property type="entry name" value="LuxR_C_like"/>
    <property type="match status" value="1"/>
</dbReference>
<dbReference type="Gene3D" id="3.40.50.2300">
    <property type="match status" value="1"/>
</dbReference>
<dbReference type="EMBL" id="BMLI01000002">
    <property type="protein sequence ID" value="GGM99162.1"/>
    <property type="molecule type" value="Genomic_DNA"/>
</dbReference>
<dbReference type="SUPFAM" id="SSF46894">
    <property type="entry name" value="C-terminal effector domain of the bipartite response regulators"/>
    <property type="match status" value="1"/>
</dbReference>
<evidence type="ECO:0000313" key="3">
    <source>
        <dbReference type="Proteomes" id="UP000632339"/>
    </source>
</evidence>
<dbReference type="PROSITE" id="PS00622">
    <property type="entry name" value="HTH_LUXR_1"/>
    <property type="match status" value="1"/>
</dbReference>
<protein>
    <recommendedName>
        <fullName evidence="1">HTH luxR-type domain-containing protein</fullName>
    </recommendedName>
</protein>
<gene>
    <name evidence="2" type="ORF">GCM10010967_36390</name>
</gene>
<dbReference type="Pfam" id="PF00196">
    <property type="entry name" value="GerE"/>
    <property type="match status" value="1"/>
</dbReference>
<comment type="caution">
    <text evidence="2">The sequence shown here is derived from an EMBL/GenBank/DDBJ whole genome shotgun (WGS) entry which is preliminary data.</text>
</comment>
<evidence type="ECO:0000313" key="2">
    <source>
        <dbReference type="EMBL" id="GGM99162.1"/>
    </source>
</evidence>